<keyword evidence="10" id="KW-0762">Sugar transport</keyword>
<keyword evidence="7 8" id="KW-0472">Membrane</keyword>
<keyword evidence="6 8" id="KW-1133">Transmembrane helix</keyword>
<keyword evidence="11" id="KW-1185">Reference proteome</keyword>
<keyword evidence="5 8" id="KW-0812">Transmembrane</keyword>
<dbReference type="PANTHER" id="PTHR43005">
    <property type="entry name" value="BLR7065 PROTEIN"/>
    <property type="match status" value="1"/>
</dbReference>
<keyword evidence="3" id="KW-1003">Cell membrane</keyword>
<protein>
    <submittedName>
        <fullName evidence="10">ABC-type sugar transport systems, permease component</fullName>
    </submittedName>
</protein>
<feature type="transmembrane region" description="Helical" evidence="8">
    <location>
        <begin position="90"/>
        <end position="109"/>
    </location>
</feature>
<evidence type="ECO:0000256" key="2">
    <source>
        <dbReference type="ARBA" id="ARBA00022448"/>
    </source>
</evidence>
<dbReference type="InterPro" id="IPR000515">
    <property type="entry name" value="MetI-like"/>
</dbReference>
<dbReference type="CDD" id="cd06261">
    <property type="entry name" value="TM_PBP2"/>
    <property type="match status" value="1"/>
</dbReference>
<dbReference type="Proteomes" id="UP000008793">
    <property type="component" value="Chromosome"/>
</dbReference>
<feature type="transmembrane region" description="Helical" evidence="8">
    <location>
        <begin position="26"/>
        <end position="52"/>
    </location>
</feature>
<evidence type="ECO:0000256" key="7">
    <source>
        <dbReference type="ARBA" id="ARBA00023136"/>
    </source>
</evidence>
<keyword evidence="4" id="KW-0997">Cell inner membrane</keyword>
<dbReference type="Pfam" id="PF00528">
    <property type="entry name" value="BPD_transp_1"/>
    <property type="match status" value="1"/>
</dbReference>
<dbReference type="AlphaFoldDB" id="D8MN08"/>
<dbReference type="STRING" id="634500.EbC_06840"/>
<accession>D8MN08</accession>
<sequence length="307" mass="34913">MMLDVRMVETARPPRFHRLRMLAEPWLYMSPTLILIGLFIFVPMMIGISYAFQNIQLLNPLDSGWVGLDNFREMFDDRRFFKALGHTANWTLTSLGLQFFLGLGLALLLNREFPLRRWVQALVFLPWAVPAFLSGLTWSWLLNPVIGILPHWMTALHLISEPYNILSDPQLALYGPVIANVWFGIPFFAITLLAALQSIPKDLYEAASMDGASSWQQFRRVTLPFLAPMIAITVMLRTIWIANFADLIVVMTDGGPAGSTSILSSYIFTTAYRKLDFGYASAMAVFLLILMTCYALVLLRIRHQMLK</sequence>
<comment type="similarity">
    <text evidence="8">Belongs to the binding-protein-dependent transport system permease family.</text>
</comment>
<dbReference type="GO" id="GO:0055085">
    <property type="term" value="P:transmembrane transport"/>
    <property type="evidence" value="ECO:0007669"/>
    <property type="project" value="InterPro"/>
</dbReference>
<dbReference type="eggNOG" id="COG1175">
    <property type="taxonomic scope" value="Bacteria"/>
</dbReference>
<dbReference type="PANTHER" id="PTHR43005:SF1">
    <property type="entry name" value="SPERMIDINE_PUTRESCINE TRANSPORT SYSTEM PERMEASE PROTEIN"/>
    <property type="match status" value="1"/>
</dbReference>
<evidence type="ECO:0000259" key="9">
    <source>
        <dbReference type="PROSITE" id="PS50928"/>
    </source>
</evidence>
<feature type="transmembrane region" description="Helical" evidence="8">
    <location>
        <begin position="177"/>
        <end position="200"/>
    </location>
</feature>
<dbReference type="RefSeq" id="WP_013200720.1">
    <property type="nucleotide sequence ID" value="NC_014306.1"/>
</dbReference>
<dbReference type="Gene3D" id="1.10.3720.10">
    <property type="entry name" value="MetI-like"/>
    <property type="match status" value="1"/>
</dbReference>
<evidence type="ECO:0000256" key="5">
    <source>
        <dbReference type="ARBA" id="ARBA00022692"/>
    </source>
</evidence>
<evidence type="ECO:0000313" key="11">
    <source>
        <dbReference type="Proteomes" id="UP000008793"/>
    </source>
</evidence>
<dbReference type="SUPFAM" id="SSF161098">
    <property type="entry name" value="MetI-like"/>
    <property type="match status" value="1"/>
</dbReference>
<dbReference type="HOGENOM" id="CLU_016047_0_3_6"/>
<feature type="transmembrane region" description="Helical" evidence="8">
    <location>
        <begin position="121"/>
        <end position="141"/>
    </location>
</feature>
<dbReference type="EMBL" id="FP236843">
    <property type="protein sequence ID" value="CAX58215.1"/>
    <property type="molecule type" value="Genomic_DNA"/>
</dbReference>
<proteinExistence type="inferred from homology"/>
<feature type="transmembrane region" description="Helical" evidence="8">
    <location>
        <begin position="221"/>
        <end position="242"/>
    </location>
</feature>
<evidence type="ECO:0000313" key="10">
    <source>
        <dbReference type="EMBL" id="CAX58215.1"/>
    </source>
</evidence>
<dbReference type="GO" id="GO:0005886">
    <property type="term" value="C:plasma membrane"/>
    <property type="evidence" value="ECO:0007669"/>
    <property type="project" value="UniProtKB-SubCell"/>
</dbReference>
<name>D8MN08_ERWBE</name>
<comment type="subcellular location">
    <subcellularLocation>
        <location evidence="1">Cell inner membrane</location>
        <topology evidence="1">Multi-pass membrane protein</topology>
    </subcellularLocation>
    <subcellularLocation>
        <location evidence="8">Cell membrane</location>
        <topology evidence="8">Multi-pass membrane protein</topology>
    </subcellularLocation>
</comment>
<evidence type="ECO:0000256" key="6">
    <source>
        <dbReference type="ARBA" id="ARBA00022989"/>
    </source>
</evidence>
<evidence type="ECO:0000256" key="1">
    <source>
        <dbReference type="ARBA" id="ARBA00004429"/>
    </source>
</evidence>
<evidence type="ECO:0000256" key="4">
    <source>
        <dbReference type="ARBA" id="ARBA00022519"/>
    </source>
</evidence>
<gene>
    <name evidence="10" type="primary">ugpA</name>
    <name evidence="10" type="ordered locus">EbC_06840</name>
</gene>
<dbReference type="PROSITE" id="PS50928">
    <property type="entry name" value="ABC_TM1"/>
    <property type="match status" value="1"/>
</dbReference>
<feature type="domain" description="ABC transmembrane type-1" evidence="9">
    <location>
        <begin position="84"/>
        <end position="298"/>
    </location>
</feature>
<reference evidence="10 11" key="1">
    <citation type="journal article" date="2010" name="BMC Genomics">
        <title>Genome comparison of the epiphytic bacteria Erwinia billingiae and E. tasmaniensis with the pear pathogen E. pyrifoliae.</title>
        <authorList>
            <person name="Kube M."/>
            <person name="Migdoll A.M."/>
            <person name="Gehring I."/>
            <person name="Heitmann K."/>
            <person name="Mayer Y."/>
            <person name="Kuhl H."/>
            <person name="Knaust F."/>
            <person name="Geider K."/>
            <person name="Reinhardt R."/>
        </authorList>
    </citation>
    <scope>NUCLEOTIDE SEQUENCE [LARGE SCALE GENOMIC DNA]</scope>
    <source>
        <strain evidence="10 11">Eb661</strain>
    </source>
</reference>
<dbReference type="GeneID" id="90510696"/>
<evidence type="ECO:0000256" key="3">
    <source>
        <dbReference type="ARBA" id="ARBA00022475"/>
    </source>
</evidence>
<dbReference type="KEGG" id="ebi:EbC_06840"/>
<evidence type="ECO:0000256" key="8">
    <source>
        <dbReference type="RuleBase" id="RU363032"/>
    </source>
</evidence>
<organism evidence="11">
    <name type="scientific">Erwinia billingiae (strain Eb661)</name>
    <dbReference type="NCBI Taxonomy" id="634500"/>
    <lineage>
        <taxon>Bacteria</taxon>
        <taxon>Pseudomonadati</taxon>
        <taxon>Pseudomonadota</taxon>
        <taxon>Gammaproteobacteria</taxon>
        <taxon>Enterobacterales</taxon>
        <taxon>Erwiniaceae</taxon>
        <taxon>Erwinia</taxon>
    </lineage>
</organism>
<dbReference type="InterPro" id="IPR035906">
    <property type="entry name" value="MetI-like_sf"/>
</dbReference>
<keyword evidence="2 8" id="KW-0813">Transport</keyword>
<feature type="transmembrane region" description="Helical" evidence="8">
    <location>
        <begin position="277"/>
        <end position="299"/>
    </location>
</feature>